<proteinExistence type="predicted"/>
<dbReference type="InterPro" id="IPR009091">
    <property type="entry name" value="RCC1/BLIP-II"/>
</dbReference>
<accession>A0A1J4J8D0</accession>
<dbReference type="VEuPathDB" id="TrichDB:TRFO_11664"/>
<dbReference type="InterPro" id="IPR051553">
    <property type="entry name" value="Ran_GTPase-activating"/>
</dbReference>
<evidence type="ECO:0000256" key="1">
    <source>
        <dbReference type="PROSITE-ProRule" id="PRU00235"/>
    </source>
</evidence>
<dbReference type="GeneID" id="94830870"/>
<dbReference type="Proteomes" id="UP000179807">
    <property type="component" value="Unassembled WGS sequence"/>
</dbReference>
<dbReference type="Gene3D" id="2.130.10.30">
    <property type="entry name" value="Regulator of chromosome condensation 1/beta-lactamase-inhibitor protein II"/>
    <property type="match status" value="1"/>
</dbReference>
<feature type="repeat" description="RCC1" evidence="1">
    <location>
        <begin position="51"/>
        <end position="100"/>
    </location>
</feature>
<dbReference type="EMBL" id="MLAK01001382">
    <property type="protein sequence ID" value="OHS93661.1"/>
    <property type="molecule type" value="Genomic_DNA"/>
</dbReference>
<sequence>MIPHGSYQEGKKQTHFVPNLQVKLIASRLKMKNISKLSVGFFYGICVYKNGSVFGWGDNSNYAIGLPINQFYSTPTKIDILPRIIDAKTGYRDFTIYLSDNGKVFVTTGNANCPMVQIILNERCISIFGTEIPFCVGESNSIYRIFINNNQTTTNTSILATTSNCHDNRPSMHSISYSQNPMLTFAQMKQNYQKKMNSQGSFPDSNGISLKKYTIEGIQSIVEIASTKRKSILLLGGNGCLYGLGEIASKYCNDDFYESFKKIEQLSQKKITAISAFYNRFIVLTDHQEAYIWNEREDSGNNSDDNSYHMSQFNSANSLASGADVSNDFVLVSNYHYEDE</sequence>
<dbReference type="PROSITE" id="PS50012">
    <property type="entry name" value="RCC1_3"/>
    <property type="match status" value="1"/>
</dbReference>
<name>A0A1J4J8D0_9EUKA</name>
<dbReference type="AlphaFoldDB" id="A0A1J4J8D0"/>
<dbReference type="Pfam" id="PF00415">
    <property type="entry name" value="RCC1"/>
    <property type="match status" value="1"/>
</dbReference>
<gene>
    <name evidence="2" type="ORF">TRFO_11664</name>
</gene>
<comment type="caution">
    <text evidence="2">The sequence shown here is derived from an EMBL/GenBank/DDBJ whole genome shotgun (WGS) entry which is preliminary data.</text>
</comment>
<dbReference type="RefSeq" id="XP_068346798.1">
    <property type="nucleotide sequence ID" value="XM_068496166.1"/>
</dbReference>
<organism evidence="2 3">
    <name type="scientific">Tritrichomonas foetus</name>
    <dbReference type="NCBI Taxonomy" id="1144522"/>
    <lineage>
        <taxon>Eukaryota</taxon>
        <taxon>Metamonada</taxon>
        <taxon>Parabasalia</taxon>
        <taxon>Tritrichomonadida</taxon>
        <taxon>Tritrichomonadidae</taxon>
        <taxon>Tritrichomonas</taxon>
    </lineage>
</organism>
<evidence type="ECO:0000313" key="2">
    <source>
        <dbReference type="EMBL" id="OHS93661.1"/>
    </source>
</evidence>
<keyword evidence="3" id="KW-1185">Reference proteome</keyword>
<dbReference type="PANTHER" id="PTHR45982">
    <property type="entry name" value="REGULATOR OF CHROMOSOME CONDENSATION"/>
    <property type="match status" value="1"/>
</dbReference>
<reference evidence="2" key="1">
    <citation type="submission" date="2016-10" db="EMBL/GenBank/DDBJ databases">
        <authorList>
            <person name="Benchimol M."/>
            <person name="Almeida L.G."/>
            <person name="Vasconcelos A.T."/>
            <person name="Perreira-Neves A."/>
            <person name="Rosa I.A."/>
            <person name="Tasca T."/>
            <person name="Bogo M.R."/>
            <person name="de Souza W."/>
        </authorList>
    </citation>
    <scope>NUCLEOTIDE SEQUENCE [LARGE SCALE GENOMIC DNA]</scope>
    <source>
        <strain evidence="2">K</strain>
    </source>
</reference>
<dbReference type="SUPFAM" id="SSF50985">
    <property type="entry name" value="RCC1/BLIP-II"/>
    <property type="match status" value="2"/>
</dbReference>
<evidence type="ECO:0000313" key="3">
    <source>
        <dbReference type="Proteomes" id="UP000179807"/>
    </source>
</evidence>
<dbReference type="InterPro" id="IPR000408">
    <property type="entry name" value="Reg_chr_condens"/>
</dbReference>
<dbReference type="PANTHER" id="PTHR45982:SF1">
    <property type="entry name" value="REGULATOR OF CHROMOSOME CONDENSATION"/>
    <property type="match status" value="1"/>
</dbReference>
<protein>
    <submittedName>
        <fullName evidence="2">Uncharacterized protein</fullName>
    </submittedName>
</protein>